<dbReference type="InterPro" id="IPR015807">
    <property type="entry name" value="His-tRNA-ligase"/>
</dbReference>
<feature type="domain" description="Aminoacyl-transfer RNA synthetases class-II family profile" evidence="11">
    <location>
        <begin position="1"/>
        <end position="339"/>
    </location>
</feature>
<dbReference type="InterPro" id="IPR004154">
    <property type="entry name" value="Anticodon-bd"/>
</dbReference>
<feature type="binding site" evidence="10">
    <location>
        <position position="123"/>
    </location>
    <ligand>
        <name>L-histidine</name>
        <dbReference type="ChEBI" id="CHEBI:57595"/>
    </ligand>
</feature>
<keyword evidence="3 9" id="KW-0436">Ligase</keyword>
<dbReference type="HAMAP" id="MF_00127">
    <property type="entry name" value="His_tRNA_synth"/>
    <property type="match status" value="1"/>
</dbReference>
<evidence type="ECO:0000256" key="8">
    <source>
        <dbReference type="ARBA" id="ARBA00047639"/>
    </source>
</evidence>
<dbReference type="PANTHER" id="PTHR43707:SF1">
    <property type="entry name" value="HISTIDINE--TRNA LIGASE, MITOCHONDRIAL-RELATED"/>
    <property type="match status" value="1"/>
</dbReference>
<dbReference type="CDD" id="cd00859">
    <property type="entry name" value="HisRS_anticodon"/>
    <property type="match status" value="1"/>
</dbReference>
<evidence type="ECO:0000256" key="2">
    <source>
        <dbReference type="ARBA" id="ARBA00011738"/>
    </source>
</evidence>
<proteinExistence type="inferred from homology"/>
<dbReference type="EC" id="6.1.1.21" evidence="9"/>
<keyword evidence="5 9" id="KW-0067">ATP-binding</keyword>
<keyword evidence="6 9" id="KW-0648">Protein biosynthesis</keyword>
<dbReference type="GO" id="GO:0005737">
    <property type="term" value="C:cytoplasm"/>
    <property type="evidence" value="ECO:0007669"/>
    <property type="project" value="UniProtKB-SubCell"/>
</dbReference>
<evidence type="ECO:0000313" key="12">
    <source>
        <dbReference type="EMBL" id="AWI10713.1"/>
    </source>
</evidence>
<comment type="subcellular location">
    <subcellularLocation>
        <location evidence="9">Cytoplasm</location>
    </subcellularLocation>
</comment>
<dbReference type="EMBL" id="CP023004">
    <property type="protein sequence ID" value="AWI10713.1"/>
    <property type="molecule type" value="Genomic_DNA"/>
</dbReference>
<dbReference type="InterPro" id="IPR045864">
    <property type="entry name" value="aa-tRNA-synth_II/BPL/LPL"/>
</dbReference>
<dbReference type="InterPro" id="IPR033656">
    <property type="entry name" value="HisRS_anticodon"/>
</dbReference>
<evidence type="ECO:0000259" key="11">
    <source>
        <dbReference type="PROSITE" id="PS50862"/>
    </source>
</evidence>
<evidence type="ECO:0000313" key="13">
    <source>
        <dbReference type="Proteomes" id="UP000244896"/>
    </source>
</evidence>
<comment type="subunit">
    <text evidence="2 9">Homodimer.</text>
</comment>
<sequence length="441" mass="48913">MPAFQTLPGFREFYPDALARRNHIFRVWRHTANAFGFLEYDAPVLEPLDLYKTKSGEEIESQLFNFTDKGGREVALRPEMTPTVCRLVGDKAATLKRPVKWFSIAEFYRYERMQKGRGRCFFQFNADIFGEPGVEAETELIALLTQCLRGFGLTEQDFYVRLSDRDLWFYYLEALGLDEARSRAVLGAVDKYEKAGDDAFKGYADQFGAPLDAALKEKVLAFLKIKSLDALEAVLAPHSATAAKLGARLADWKKLLGNLAAMGLEKYISVDLGVVRGLAYYTGFVFEAFDRKGELRALAGGGRYDNLVGKLGYADMPAIGFAIGDMTFGLLLEQRGLMPAFVQAPDVYAIIGGEQERLAAFADINAIRAAGFRVDYPMREMAFGKQFKAAAESGAKLALIYGSDELAKGVVKIRDMGTRTEQEIPKVGVLETVRDFLSAAS</sequence>
<protein>
    <recommendedName>
        <fullName evidence="9">Histidine--tRNA ligase</fullName>
        <ecNumber evidence="9">6.1.1.21</ecNumber>
    </recommendedName>
    <alternativeName>
        <fullName evidence="9">Histidyl-tRNA synthetase</fullName>
        <shortName evidence="9">HisRS</shortName>
    </alternativeName>
</protein>
<dbReference type="InterPro" id="IPR036621">
    <property type="entry name" value="Anticodon-bd_dom_sf"/>
</dbReference>
<dbReference type="GO" id="GO:0004821">
    <property type="term" value="F:histidine-tRNA ligase activity"/>
    <property type="evidence" value="ECO:0007669"/>
    <property type="project" value="UniProtKB-UniRule"/>
</dbReference>
<dbReference type="PROSITE" id="PS50862">
    <property type="entry name" value="AA_TRNA_LIGASE_II"/>
    <property type="match status" value="1"/>
</dbReference>
<keyword evidence="7 9" id="KW-0030">Aminoacyl-tRNA synthetase</keyword>
<feature type="binding site" evidence="10">
    <location>
        <position position="109"/>
    </location>
    <ligand>
        <name>L-histidine</name>
        <dbReference type="ChEBI" id="CHEBI:57595"/>
    </ligand>
</feature>
<evidence type="ECO:0000256" key="10">
    <source>
        <dbReference type="PIRSR" id="PIRSR001549-1"/>
    </source>
</evidence>
<dbReference type="PANTHER" id="PTHR43707">
    <property type="entry name" value="HISTIDYL-TRNA SYNTHETASE"/>
    <property type="match status" value="1"/>
</dbReference>
<dbReference type="PIRSF" id="PIRSF001549">
    <property type="entry name" value="His-tRNA_synth"/>
    <property type="match status" value="1"/>
</dbReference>
<dbReference type="GO" id="GO:0005524">
    <property type="term" value="F:ATP binding"/>
    <property type="evidence" value="ECO:0007669"/>
    <property type="project" value="UniProtKB-UniRule"/>
</dbReference>
<comment type="catalytic activity">
    <reaction evidence="8 9">
        <text>tRNA(His) + L-histidine + ATP = L-histidyl-tRNA(His) + AMP + diphosphate + H(+)</text>
        <dbReference type="Rhea" id="RHEA:17313"/>
        <dbReference type="Rhea" id="RHEA-COMP:9665"/>
        <dbReference type="Rhea" id="RHEA-COMP:9689"/>
        <dbReference type="ChEBI" id="CHEBI:15378"/>
        <dbReference type="ChEBI" id="CHEBI:30616"/>
        <dbReference type="ChEBI" id="CHEBI:33019"/>
        <dbReference type="ChEBI" id="CHEBI:57595"/>
        <dbReference type="ChEBI" id="CHEBI:78442"/>
        <dbReference type="ChEBI" id="CHEBI:78527"/>
        <dbReference type="ChEBI" id="CHEBI:456215"/>
        <dbReference type="EC" id="6.1.1.21"/>
    </reaction>
</comment>
<accession>A0A2U8E777</accession>
<dbReference type="InterPro" id="IPR041715">
    <property type="entry name" value="HisRS-like_core"/>
</dbReference>
<evidence type="ECO:0000256" key="9">
    <source>
        <dbReference type="HAMAP-Rule" id="MF_00127"/>
    </source>
</evidence>
<dbReference type="AlphaFoldDB" id="A0A2U8E777"/>
<keyword evidence="4 9" id="KW-0547">Nucleotide-binding</keyword>
<feature type="binding site" evidence="10">
    <location>
        <position position="127"/>
    </location>
    <ligand>
        <name>L-histidine</name>
        <dbReference type="ChEBI" id="CHEBI:57595"/>
    </ligand>
</feature>
<dbReference type="NCBIfam" id="TIGR00442">
    <property type="entry name" value="hisS"/>
    <property type="match status" value="1"/>
</dbReference>
<dbReference type="GO" id="GO:0006427">
    <property type="term" value="P:histidyl-tRNA aminoacylation"/>
    <property type="evidence" value="ECO:0007669"/>
    <property type="project" value="UniProtKB-UniRule"/>
</dbReference>
<dbReference type="SUPFAM" id="SSF55681">
    <property type="entry name" value="Class II aaRS and biotin synthetases"/>
    <property type="match status" value="1"/>
</dbReference>
<name>A0A2U8E777_9BACT</name>
<evidence type="ECO:0000256" key="6">
    <source>
        <dbReference type="ARBA" id="ARBA00022917"/>
    </source>
</evidence>
<dbReference type="InterPro" id="IPR004516">
    <property type="entry name" value="HisRS/HisZ"/>
</dbReference>
<dbReference type="OrthoDB" id="9800814at2"/>
<dbReference type="InterPro" id="IPR006195">
    <property type="entry name" value="aa-tRNA-synth_II"/>
</dbReference>
<reference evidence="12 13" key="1">
    <citation type="journal article" date="2018" name="Syst. Appl. Microbiol.">
        <title>Ereboglobus luteus gen. nov. sp. nov. from cockroach guts, and new insights into the oxygen relationship of the genera Opitutus and Didymococcus (Verrucomicrobia: Opitutaceae).</title>
        <authorList>
            <person name="Tegtmeier D."/>
            <person name="Belitz A."/>
            <person name="Radek R."/>
            <person name="Heimerl T."/>
            <person name="Brune A."/>
        </authorList>
    </citation>
    <scope>NUCLEOTIDE SEQUENCE [LARGE SCALE GENOMIC DNA]</scope>
    <source>
        <strain evidence="12 13">Ho45</strain>
    </source>
</reference>
<dbReference type="Proteomes" id="UP000244896">
    <property type="component" value="Chromosome"/>
</dbReference>
<dbReference type="Pfam" id="PF03129">
    <property type="entry name" value="HGTP_anticodon"/>
    <property type="match status" value="1"/>
</dbReference>
<evidence type="ECO:0000256" key="1">
    <source>
        <dbReference type="ARBA" id="ARBA00008226"/>
    </source>
</evidence>
<dbReference type="Gene3D" id="3.30.930.10">
    <property type="entry name" value="Bira Bifunctional Protein, Domain 2"/>
    <property type="match status" value="1"/>
</dbReference>
<evidence type="ECO:0000256" key="4">
    <source>
        <dbReference type="ARBA" id="ARBA00022741"/>
    </source>
</evidence>
<dbReference type="KEGG" id="elut:CKA38_14020"/>
<dbReference type="Pfam" id="PF13393">
    <property type="entry name" value="tRNA-synt_His"/>
    <property type="match status" value="1"/>
</dbReference>
<dbReference type="RefSeq" id="WP_108826120.1">
    <property type="nucleotide sequence ID" value="NZ_CP023004.1"/>
</dbReference>
<dbReference type="Gene3D" id="3.40.50.800">
    <property type="entry name" value="Anticodon-binding domain"/>
    <property type="match status" value="1"/>
</dbReference>
<dbReference type="CDD" id="cd00773">
    <property type="entry name" value="HisRS-like_core"/>
    <property type="match status" value="1"/>
</dbReference>
<keyword evidence="9" id="KW-0963">Cytoplasm</keyword>
<evidence type="ECO:0000256" key="5">
    <source>
        <dbReference type="ARBA" id="ARBA00022840"/>
    </source>
</evidence>
<gene>
    <name evidence="9" type="primary">hisS</name>
    <name evidence="12" type="ORF">CKA38_14020</name>
</gene>
<organism evidence="12 13">
    <name type="scientific">Ereboglobus luteus</name>
    <dbReference type="NCBI Taxonomy" id="1796921"/>
    <lineage>
        <taxon>Bacteria</taxon>
        <taxon>Pseudomonadati</taxon>
        <taxon>Verrucomicrobiota</taxon>
        <taxon>Opitutia</taxon>
        <taxon>Opitutales</taxon>
        <taxon>Opitutaceae</taxon>
        <taxon>Ereboglobus</taxon>
    </lineage>
</organism>
<feature type="binding site" evidence="10">
    <location>
        <begin position="79"/>
        <end position="81"/>
    </location>
    <ligand>
        <name>L-histidine</name>
        <dbReference type="ChEBI" id="CHEBI:57595"/>
    </ligand>
</feature>
<dbReference type="SUPFAM" id="SSF52954">
    <property type="entry name" value="Class II aaRS ABD-related"/>
    <property type="match status" value="1"/>
</dbReference>
<evidence type="ECO:0000256" key="3">
    <source>
        <dbReference type="ARBA" id="ARBA00022598"/>
    </source>
</evidence>
<feature type="binding site" evidence="10">
    <location>
        <begin position="280"/>
        <end position="281"/>
    </location>
    <ligand>
        <name>L-histidine</name>
        <dbReference type="ChEBI" id="CHEBI:57595"/>
    </ligand>
</feature>
<keyword evidence="13" id="KW-1185">Reference proteome</keyword>
<evidence type="ECO:0000256" key="7">
    <source>
        <dbReference type="ARBA" id="ARBA00023146"/>
    </source>
</evidence>
<comment type="similarity">
    <text evidence="1 9">Belongs to the class-II aminoacyl-tRNA synthetase family.</text>
</comment>
<feature type="binding site" evidence="10">
    <location>
        <position position="276"/>
    </location>
    <ligand>
        <name>L-histidine</name>
        <dbReference type="ChEBI" id="CHEBI:57595"/>
    </ligand>
</feature>